<evidence type="ECO:0000313" key="3">
    <source>
        <dbReference type="Proteomes" id="UP001064489"/>
    </source>
</evidence>
<feature type="region of interest" description="Disordered" evidence="1">
    <location>
        <begin position="1"/>
        <end position="56"/>
    </location>
</feature>
<dbReference type="AlphaFoldDB" id="A0AAD5P513"/>
<gene>
    <name evidence="2" type="ORF">LWI28_008949</name>
</gene>
<proteinExistence type="predicted"/>
<feature type="compositionally biased region" description="Basic and acidic residues" evidence="1">
    <location>
        <begin position="11"/>
        <end position="26"/>
    </location>
</feature>
<accession>A0AAD5P513</accession>
<evidence type="ECO:0000256" key="1">
    <source>
        <dbReference type="SAM" id="MobiDB-lite"/>
    </source>
</evidence>
<dbReference type="Proteomes" id="UP001064489">
    <property type="component" value="Chromosome 13"/>
</dbReference>
<keyword evidence="3" id="KW-1185">Reference proteome</keyword>
<evidence type="ECO:0000313" key="2">
    <source>
        <dbReference type="EMBL" id="KAI9198034.1"/>
    </source>
</evidence>
<dbReference type="EMBL" id="JAJSOW010000002">
    <property type="protein sequence ID" value="KAI9198034.1"/>
    <property type="molecule type" value="Genomic_DNA"/>
</dbReference>
<organism evidence="2 3">
    <name type="scientific">Acer negundo</name>
    <name type="common">Box elder</name>
    <dbReference type="NCBI Taxonomy" id="4023"/>
    <lineage>
        <taxon>Eukaryota</taxon>
        <taxon>Viridiplantae</taxon>
        <taxon>Streptophyta</taxon>
        <taxon>Embryophyta</taxon>
        <taxon>Tracheophyta</taxon>
        <taxon>Spermatophyta</taxon>
        <taxon>Magnoliopsida</taxon>
        <taxon>eudicotyledons</taxon>
        <taxon>Gunneridae</taxon>
        <taxon>Pentapetalae</taxon>
        <taxon>rosids</taxon>
        <taxon>malvids</taxon>
        <taxon>Sapindales</taxon>
        <taxon>Sapindaceae</taxon>
        <taxon>Hippocastanoideae</taxon>
        <taxon>Acereae</taxon>
        <taxon>Acer</taxon>
    </lineage>
</organism>
<comment type="caution">
    <text evidence="2">The sequence shown here is derived from an EMBL/GenBank/DDBJ whole genome shotgun (WGS) entry which is preliminary data.</text>
</comment>
<name>A0AAD5P513_ACENE</name>
<protein>
    <submittedName>
        <fullName evidence="2">Uncharacterized protein</fullName>
    </submittedName>
</protein>
<sequence>MNPNGGSNKLKHGELQVKDVQSIHEESWEEDLMGGKTGGTTDGKDSVVDGRSGRKRFSSKKVVSYRNSIKCHGMKTRKDINSLSQVVEEIDKRNKRETSVKGRGNLDDEITKSGSWNFTNEVAKVIETGIALGIDFDRGNLVSEEIEMREKEEEERFNIEI</sequence>
<reference evidence="2 3" key="1">
    <citation type="journal article" date="2022" name="Plant J.">
        <title>Strategies of tolerance reflected in two North American maple genomes.</title>
        <authorList>
            <person name="McEvoy S.L."/>
            <person name="Sezen U.U."/>
            <person name="Trouern-Trend A."/>
            <person name="McMahon S.M."/>
            <person name="Schaberg P.G."/>
            <person name="Yang J."/>
            <person name="Wegrzyn J.L."/>
            <person name="Swenson N.G."/>
        </authorList>
    </citation>
    <scope>NUCLEOTIDE SEQUENCE [LARGE SCALE GENOMIC DNA]</scope>
    <source>
        <strain evidence="2">91603</strain>
    </source>
</reference>
<feature type="compositionally biased region" description="Basic and acidic residues" evidence="1">
    <location>
        <begin position="42"/>
        <end position="52"/>
    </location>
</feature>